<dbReference type="InterPro" id="IPR036279">
    <property type="entry name" value="5-3_exonuclease_C_sf"/>
</dbReference>
<dbReference type="AlphaFoldDB" id="E9H599"/>
<organism evidence="19 20">
    <name type="scientific">Daphnia pulex</name>
    <name type="common">Water flea</name>
    <dbReference type="NCBI Taxonomy" id="6669"/>
    <lineage>
        <taxon>Eukaryota</taxon>
        <taxon>Metazoa</taxon>
        <taxon>Ecdysozoa</taxon>
        <taxon>Arthropoda</taxon>
        <taxon>Crustacea</taxon>
        <taxon>Branchiopoda</taxon>
        <taxon>Diplostraca</taxon>
        <taxon>Cladocera</taxon>
        <taxon>Anomopoda</taxon>
        <taxon>Daphniidae</taxon>
        <taxon>Daphnia</taxon>
    </lineage>
</organism>
<dbReference type="EC" id="3.1.-.-" evidence="17"/>
<comment type="function">
    <text evidence="17">5'-&gt;3' double-stranded DNA exonuclease which may also possess a cryptic 3'-&gt;5' double-stranded DNA exonuclease activity. Functions in DNA mismatch repair.</text>
</comment>
<gene>
    <name evidence="19" type="ORF">DAPPUDRAFT_110118</name>
</gene>
<evidence type="ECO:0000256" key="10">
    <source>
        <dbReference type="ARBA" id="ARBA00022839"/>
    </source>
</evidence>
<evidence type="ECO:0000256" key="13">
    <source>
        <dbReference type="ARBA" id="ARBA00023125"/>
    </source>
</evidence>
<evidence type="ECO:0000256" key="7">
    <source>
        <dbReference type="ARBA" id="ARBA00022763"/>
    </source>
</evidence>
<keyword evidence="14 17" id="KW-0234">DNA repair</keyword>
<dbReference type="HOGENOM" id="CLU_008978_3_0_1"/>
<keyword evidence="7 17" id="KW-0227">DNA damage</keyword>
<dbReference type="eggNOG" id="KOG2518">
    <property type="taxonomic scope" value="Eukaryota"/>
</dbReference>
<comment type="cofactor">
    <cofactor evidence="17">
        <name>Mg(2+)</name>
        <dbReference type="ChEBI" id="CHEBI:18420"/>
    </cofactor>
    <text evidence="17">Binds 2 magnesium ions per subunit. They probably participate in the reaction catalyzed by the enzyme. May bind an additional third magnesium ion after substrate binding.</text>
</comment>
<keyword evidence="5 17" id="KW-0479">Metal-binding</keyword>
<keyword evidence="9 17" id="KW-0378">Hydrolase</keyword>
<evidence type="ECO:0000256" key="3">
    <source>
        <dbReference type="ARBA" id="ARBA00020324"/>
    </source>
</evidence>
<sequence length="283" mass="32135">MPRYVTYCVKFVNMLLSHDIKPILVFDGQPLPSKLGTELKRRENRERNKIQAREYLRQGNNSKARECFQKCVDVTSTMALELIKVCRARNIDCIVAPYEADAQLAFLAIQGIAHLIITEDSDLLAFGCPRILFKMDQAGTGVLIEKDKLFLSLGGQAEFFNDEKFRRMCILSGCDYLPSLKGIGLARAFKFFSGSTDSDLNSLLCKVPACLNMPTLEITLEYRENFVKAEQTFLYQLIYEPRQRKLLPLTTYPPNLDPESLPFAGRYMTDDVAFQLAIGKCNN</sequence>
<keyword evidence="13 17" id="KW-0238">DNA-binding</keyword>
<name>E9H599_DAPPU</name>
<evidence type="ECO:0000256" key="17">
    <source>
        <dbReference type="RuleBase" id="RU910737"/>
    </source>
</evidence>
<keyword evidence="6" id="KW-0255">Endonuclease</keyword>
<accession>E9H599</accession>
<dbReference type="Pfam" id="PF00867">
    <property type="entry name" value="XPG_I"/>
    <property type="match status" value="1"/>
</dbReference>
<dbReference type="PROSITE" id="PS00841">
    <property type="entry name" value="XPG_1"/>
    <property type="match status" value="1"/>
</dbReference>
<dbReference type="OMA" id="ARNIDCI"/>
<dbReference type="PANTHER" id="PTHR11081">
    <property type="entry name" value="FLAP ENDONUCLEASE FAMILY MEMBER"/>
    <property type="match status" value="1"/>
</dbReference>
<proteinExistence type="inferred from homology"/>
<comment type="function">
    <text evidence="16">5'-&gt;3' double-stranded DNA exonuclease which may also contain a cryptic 3'-&gt;5' double-stranded DNA exonuclease activity. Also exhibits endonuclease activity against 5'-overhanging flap structures similar to those generated by displacement synthesis when DNA polymerase encounters the 5'-end of a downstream Okazaki fragment. Required for DNA mismatch repair (MMR).</text>
</comment>
<evidence type="ECO:0000313" key="19">
    <source>
        <dbReference type="EMBL" id="EFX73092.1"/>
    </source>
</evidence>
<dbReference type="STRING" id="6669.E9H599"/>
<dbReference type="PROSITE" id="PS00842">
    <property type="entry name" value="XPG_2"/>
    <property type="match status" value="1"/>
</dbReference>
<dbReference type="GO" id="GO:0006298">
    <property type="term" value="P:mismatch repair"/>
    <property type="evidence" value="ECO:0000318"/>
    <property type="project" value="GO_Central"/>
</dbReference>
<evidence type="ECO:0000256" key="6">
    <source>
        <dbReference type="ARBA" id="ARBA00022759"/>
    </source>
</evidence>
<dbReference type="SUPFAM" id="SSF88723">
    <property type="entry name" value="PIN domain-like"/>
    <property type="match status" value="1"/>
</dbReference>
<dbReference type="Pfam" id="PF00752">
    <property type="entry name" value="XPG_N"/>
    <property type="match status" value="1"/>
</dbReference>
<dbReference type="InterPro" id="IPR029060">
    <property type="entry name" value="PIN-like_dom_sf"/>
</dbReference>
<dbReference type="GO" id="GO:0046872">
    <property type="term" value="F:metal ion binding"/>
    <property type="evidence" value="ECO:0007669"/>
    <property type="project" value="UniProtKB-UniRule"/>
</dbReference>
<protein>
    <recommendedName>
        <fullName evidence="3 17">Exonuclease 1</fullName>
        <ecNumber evidence="17">3.1.-.-</ecNumber>
    </recommendedName>
</protein>
<evidence type="ECO:0000256" key="15">
    <source>
        <dbReference type="ARBA" id="ARBA00023242"/>
    </source>
</evidence>
<dbReference type="PANTHER" id="PTHR11081:SF8">
    <property type="entry name" value="EXONUCLEASE 1"/>
    <property type="match status" value="1"/>
</dbReference>
<dbReference type="GO" id="GO:0005634">
    <property type="term" value="C:nucleus"/>
    <property type="evidence" value="ECO:0000318"/>
    <property type="project" value="GO_Central"/>
</dbReference>
<dbReference type="FunFam" id="3.40.50.1010:FF:000096">
    <property type="entry name" value="Exonuclease 1"/>
    <property type="match status" value="1"/>
</dbReference>
<evidence type="ECO:0000256" key="1">
    <source>
        <dbReference type="ARBA" id="ARBA00004123"/>
    </source>
</evidence>
<dbReference type="CDD" id="cd09857">
    <property type="entry name" value="PIN_EXO1"/>
    <property type="match status" value="1"/>
</dbReference>
<dbReference type="InterPro" id="IPR008918">
    <property type="entry name" value="HhH2"/>
</dbReference>
<dbReference type="InterPro" id="IPR044752">
    <property type="entry name" value="PIN-like_EXO1"/>
</dbReference>
<dbReference type="GO" id="GO:0017108">
    <property type="term" value="F:5'-flap endonuclease activity"/>
    <property type="evidence" value="ECO:0000318"/>
    <property type="project" value="GO_Central"/>
</dbReference>
<evidence type="ECO:0000256" key="11">
    <source>
        <dbReference type="ARBA" id="ARBA00022842"/>
    </source>
</evidence>
<dbReference type="SMART" id="SM00279">
    <property type="entry name" value="HhH2"/>
    <property type="match status" value="1"/>
</dbReference>
<keyword evidence="11 17" id="KW-0460">Magnesium</keyword>
<evidence type="ECO:0000256" key="9">
    <source>
        <dbReference type="ARBA" id="ARBA00022801"/>
    </source>
</evidence>
<evidence type="ECO:0000313" key="20">
    <source>
        <dbReference type="Proteomes" id="UP000000305"/>
    </source>
</evidence>
<keyword evidence="15 17" id="KW-0539">Nucleus</keyword>
<keyword evidence="10 17" id="KW-0269">Exonuclease</keyword>
<comment type="subcellular location">
    <subcellularLocation>
        <location evidence="1 17">Nucleus</location>
    </subcellularLocation>
</comment>
<dbReference type="EMBL" id="GL732593">
    <property type="protein sequence ID" value="EFX73092.1"/>
    <property type="molecule type" value="Genomic_DNA"/>
</dbReference>
<dbReference type="InParanoid" id="E9H599"/>
<dbReference type="OrthoDB" id="26491at2759"/>
<dbReference type="Proteomes" id="UP000000305">
    <property type="component" value="Unassembled WGS sequence"/>
</dbReference>
<evidence type="ECO:0000256" key="5">
    <source>
        <dbReference type="ARBA" id="ARBA00022723"/>
    </source>
</evidence>
<dbReference type="PRINTS" id="PR00853">
    <property type="entry name" value="XPGRADSUPER"/>
</dbReference>
<evidence type="ECO:0000256" key="14">
    <source>
        <dbReference type="ARBA" id="ARBA00023204"/>
    </source>
</evidence>
<dbReference type="GO" id="GO:0003677">
    <property type="term" value="F:DNA binding"/>
    <property type="evidence" value="ECO:0007669"/>
    <property type="project" value="UniProtKB-UniRule"/>
</dbReference>
<dbReference type="InterPro" id="IPR019974">
    <property type="entry name" value="XPG_CS"/>
</dbReference>
<dbReference type="KEGG" id="dpx:DAPPUDRAFT_110118"/>
<dbReference type="FunFam" id="1.10.150.20:FF:000011">
    <property type="entry name" value="exonuclease 1"/>
    <property type="match status" value="1"/>
</dbReference>
<dbReference type="Gene3D" id="1.10.150.20">
    <property type="entry name" value="5' to 3' exonuclease, C-terminal subdomain"/>
    <property type="match status" value="1"/>
</dbReference>
<evidence type="ECO:0000256" key="2">
    <source>
        <dbReference type="ARBA" id="ARBA00010563"/>
    </source>
</evidence>
<dbReference type="InterPro" id="IPR006084">
    <property type="entry name" value="XPG/Rad2"/>
</dbReference>
<keyword evidence="4 17" id="KW-0540">Nuclease</keyword>
<evidence type="ECO:0000256" key="8">
    <source>
        <dbReference type="ARBA" id="ARBA00022769"/>
    </source>
</evidence>
<evidence type="ECO:0000256" key="16">
    <source>
        <dbReference type="ARBA" id="ARBA00055562"/>
    </source>
</evidence>
<dbReference type="InterPro" id="IPR006085">
    <property type="entry name" value="XPG_DNA_repair_N"/>
</dbReference>
<dbReference type="Gene3D" id="3.40.50.1010">
    <property type="entry name" value="5'-nuclease"/>
    <property type="match status" value="1"/>
</dbReference>
<evidence type="ECO:0000256" key="12">
    <source>
        <dbReference type="ARBA" id="ARBA00022881"/>
    </source>
</evidence>
<evidence type="ECO:0000259" key="18">
    <source>
        <dbReference type="SMART" id="SM00484"/>
    </source>
</evidence>
<feature type="domain" description="XPG-I" evidence="18">
    <location>
        <begin position="87"/>
        <end position="156"/>
    </location>
</feature>
<keyword evidence="12 17" id="KW-0267">Excision nuclease</keyword>
<dbReference type="SUPFAM" id="SSF47807">
    <property type="entry name" value="5' to 3' exonuclease, C-terminal subdomain"/>
    <property type="match status" value="1"/>
</dbReference>
<evidence type="ECO:0000256" key="4">
    <source>
        <dbReference type="ARBA" id="ARBA00022722"/>
    </source>
</evidence>
<comment type="similarity">
    <text evidence="2 17">Belongs to the XPG/RAD2 endonuclease family. EXO1 subfamily.</text>
</comment>
<keyword evidence="8 17" id="KW-0228">DNA excision</keyword>
<reference evidence="19 20" key="1">
    <citation type="journal article" date="2011" name="Science">
        <title>The ecoresponsive genome of Daphnia pulex.</title>
        <authorList>
            <person name="Colbourne J.K."/>
            <person name="Pfrender M.E."/>
            <person name="Gilbert D."/>
            <person name="Thomas W.K."/>
            <person name="Tucker A."/>
            <person name="Oakley T.H."/>
            <person name="Tokishita S."/>
            <person name="Aerts A."/>
            <person name="Arnold G.J."/>
            <person name="Basu M.K."/>
            <person name="Bauer D.J."/>
            <person name="Caceres C.E."/>
            <person name="Carmel L."/>
            <person name="Casola C."/>
            <person name="Choi J.H."/>
            <person name="Detter J.C."/>
            <person name="Dong Q."/>
            <person name="Dusheyko S."/>
            <person name="Eads B.D."/>
            <person name="Frohlich T."/>
            <person name="Geiler-Samerotte K.A."/>
            <person name="Gerlach D."/>
            <person name="Hatcher P."/>
            <person name="Jogdeo S."/>
            <person name="Krijgsveld J."/>
            <person name="Kriventseva E.V."/>
            <person name="Kultz D."/>
            <person name="Laforsch C."/>
            <person name="Lindquist E."/>
            <person name="Lopez J."/>
            <person name="Manak J.R."/>
            <person name="Muller J."/>
            <person name="Pangilinan J."/>
            <person name="Patwardhan R.P."/>
            <person name="Pitluck S."/>
            <person name="Pritham E.J."/>
            <person name="Rechtsteiner A."/>
            <person name="Rho M."/>
            <person name="Rogozin I.B."/>
            <person name="Sakarya O."/>
            <person name="Salamov A."/>
            <person name="Schaack S."/>
            <person name="Shapiro H."/>
            <person name="Shiga Y."/>
            <person name="Skalitzky C."/>
            <person name="Smith Z."/>
            <person name="Souvorov A."/>
            <person name="Sung W."/>
            <person name="Tang Z."/>
            <person name="Tsuchiya D."/>
            <person name="Tu H."/>
            <person name="Vos H."/>
            <person name="Wang M."/>
            <person name="Wolf Y.I."/>
            <person name="Yamagata H."/>
            <person name="Yamada T."/>
            <person name="Ye Y."/>
            <person name="Shaw J.R."/>
            <person name="Andrews J."/>
            <person name="Crease T.J."/>
            <person name="Tang H."/>
            <person name="Lucas S.M."/>
            <person name="Robertson H.M."/>
            <person name="Bork P."/>
            <person name="Koonin E.V."/>
            <person name="Zdobnov E.M."/>
            <person name="Grigoriev I.V."/>
            <person name="Lynch M."/>
            <person name="Boore J.L."/>
        </authorList>
    </citation>
    <scope>NUCLEOTIDE SEQUENCE [LARGE SCALE GENOMIC DNA]</scope>
</reference>
<keyword evidence="20" id="KW-1185">Reference proteome</keyword>
<dbReference type="PhylomeDB" id="E9H599"/>
<dbReference type="SMART" id="SM00484">
    <property type="entry name" value="XPGI"/>
    <property type="match status" value="1"/>
</dbReference>
<dbReference type="GO" id="GO:0006310">
    <property type="term" value="P:DNA recombination"/>
    <property type="evidence" value="ECO:0000318"/>
    <property type="project" value="GO_Central"/>
</dbReference>
<dbReference type="GO" id="GO:0035312">
    <property type="term" value="F:5'-3' DNA exonuclease activity"/>
    <property type="evidence" value="ECO:0000318"/>
    <property type="project" value="GO_Central"/>
</dbReference>
<dbReference type="InterPro" id="IPR006086">
    <property type="entry name" value="XPG-I_dom"/>
</dbReference>